<evidence type="ECO:0000256" key="6">
    <source>
        <dbReference type="ARBA" id="ARBA00022917"/>
    </source>
</evidence>
<dbReference type="PANTHER" id="PTHR22594">
    <property type="entry name" value="ASPARTYL/LYSYL-TRNA SYNTHETASE"/>
    <property type="match status" value="1"/>
</dbReference>
<dbReference type="OrthoDB" id="43906at2759"/>
<keyword evidence="7" id="KW-0030">Aminoacyl-tRNA synthetase</keyword>
<keyword evidence="12" id="KW-1185">Reference proteome</keyword>
<dbReference type="AlphaFoldDB" id="A0A7H9HZK6"/>
<dbReference type="SUPFAM" id="SSF55681">
    <property type="entry name" value="Class II aaRS and biotin synthetases"/>
    <property type="match status" value="1"/>
</dbReference>
<keyword evidence="3" id="KW-0436">Ligase</keyword>
<dbReference type="CDD" id="cd00776">
    <property type="entry name" value="AsxRS_core"/>
    <property type="match status" value="1"/>
</dbReference>
<dbReference type="GO" id="GO:0004816">
    <property type="term" value="F:asparagine-tRNA ligase activity"/>
    <property type="evidence" value="ECO:0007669"/>
    <property type="project" value="UniProtKB-EC"/>
</dbReference>
<evidence type="ECO:0000313" key="11">
    <source>
        <dbReference type="EMBL" id="QLQ82569.1"/>
    </source>
</evidence>
<evidence type="ECO:0000313" key="12">
    <source>
        <dbReference type="Proteomes" id="UP000510647"/>
    </source>
</evidence>
<dbReference type="InterPro" id="IPR012340">
    <property type="entry name" value="NA-bd_OB-fold"/>
</dbReference>
<evidence type="ECO:0000256" key="1">
    <source>
        <dbReference type="ARBA" id="ARBA00008226"/>
    </source>
</evidence>
<dbReference type="EMBL" id="CP059274">
    <property type="protein sequence ID" value="QLQ82569.1"/>
    <property type="molecule type" value="Genomic_DNA"/>
</dbReference>
<dbReference type="GO" id="GO:0005524">
    <property type="term" value="F:ATP binding"/>
    <property type="evidence" value="ECO:0007669"/>
    <property type="project" value="UniProtKB-KW"/>
</dbReference>
<dbReference type="InterPro" id="IPR004364">
    <property type="entry name" value="Aa-tRNA-synt_II"/>
</dbReference>
<dbReference type="InterPro" id="IPR002312">
    <property type="entry name" value="Asp/Asn-tRNA-synth_IIb"/>
</dbReference>
<dbReference type="SUPFAM" id="SSF50249">
    <property type="entry name" value="Nucleic acid-binding proteins"/>
    <property type="match status" value="1"/>
</dbReference>
<dbReference type="GO" id="GO:0006421">
    <property type="term" value="P:asparaginyl-tRNA aminoacylation"/>
    <property type="evidence" value="ECO:0007669"/>
    <property type="project" value="InterPro"/>
</dbReference>
<accession>A0A7H9HZK6</accession>
<comment type="similarity">
    <text evidence="1">Belongs to the class-II aminoacyl-tRNA synthetase family.</text>
</comment>
<evidence type="ECO:0000256" key="5">
    <source>
        <dbReference type="ARBA" id="ARBA00022840"/>
    </source>
</evidence>
<dbReference type="Proteomes" id="UP000510647">
    <property type="component" value="Chromosome 8"/>
</dbReference>
<keyword evidence="5" id="KW-0067">ATP-binding</keyword>
<dbReference type="NCBIfam" id="NF003037">
    <property type="entry name" value="PRK03932.1"/>
    <property type="match status" value="1"/>
</dbReference>
<dbReference type="PRINTS" id="PR01042">
    <property type="entry name" value="TRNASYNTHASP"/>
</dbReference>
<protein>
    <recommendedName>
        <fullName evidence="9">Asparagine--tRNA ligase, mitochondrial</fullName>
        <ecNumber evidence="2">6.1.1.22</ecNumber>
    </recommendedName>
    <alternativeName>
        <fullName evidence="8">Asparaginyl-tRNA synthetase</fullName>
    </alternativeName>
</protein>
<keyword evidence="4" id="KW-0547">Nucleotide-binding</keyword>
<feature type="domain" description="Aminoacyl-transfer RNA synthetases class-II family profile" evidence="10">
    <location>
        <begin position="158"/>
        <end position="486"/>
    </location>
</feature>
<dbReference type="PROSITE" id="PS50862">
    <property type="entry name" value="AA_TRNA_LIGASE_II"/>
    <property type="match status" value="1"/>
</dbReference>
<dbReference type="InterPro" id="IPR006195">
    <property type="entry name" value="aa-tRNA-synth_II"/>
</dbReference>
<evidence type="ECO:0000256" key="9">
    <source>
        <dbReference type="ARBA" id="ARBA00068798"/>
    </source>
</evidence>
<reference evidence="11 12" key="1">
    <citation type="submission" date="2020-06" db="EMBL/GenBank/DDBJ databases">
        <title>The yeast mating-type switching endonuclease HO is a domesticated member of an unorthodox homing genetic element family.</title>
        <authorList>
            <person name="Coughlan A.Y."/>
            <person name="Lombardi L."/>
            <person name="Braun-Galleani S."/>
            <person name="Martos A.R."/>
            <person name="Galeote V."/>
            <person name="Bigey F."/>
            <person name="Dequin S."/>
            <person name="Byrne K.P."/>
            <person name="Wolfe K.H."/>
        </authorList>
    </citation>
    <scope>NUCLEOTIDE SEQUENCE [LARGE SCALE GENOMIC DNA]</scope>
    <source>
        <strain evidence="11 12">CBS2947</strain>
    </source>
</reference>
<dbReference type="InterPro" id="IPR045864">
    <property type="entry name" value="aa-tRNA-synth_II/BPL/LPL"/>
</dbReference>
<dbReference type="Gene3D" id="3.30.930.10">
    <property type="entry name" value="Bira Bifunctional Protein, Domain 2"/>
    <property type="match status" value="1"/>
</dbReference>
<dbReference type="PANTHER" id="PTHR22594:SF34">
    <property type="entry name" value="ASPARAGINE--TRNA LIGASE, MITOCHONDRIAL-RELATED"/>
    <property type="match status" value="1"/>
</dbReference>
<organism evidence="11 12">
    <name type="scientific">Torulaspora globosa</name>
    <dbReference type="NCBI Taxonomy" id="48254"/>
    <lineage>
        <taxon>Eukaryota</taxon>
        <taxon>Fungi</taxon>
        <taxon>Dikarya</taxon>
        <taxon>Ascomycota</taxon>
        <taxon>Saccharomycotina</taxon>
        <taxon>Saccharomycetes</taxon>
        <taxon>Saccharomycetales</taxon>
        <taxon>Saccharomycetaceae</taxon>
        <taxon>Torulaspora</taxon>
    </lineage>
</organism>
<dbReference type="Gene3D" id="2.40.50.140">
    <property type="entry name" value="Nucleic acid-binding proteins"/>
    <property type="match status" value="1"/>
</dbReference>
<evidence type="ECO:0000256" key="2">
    <source>
        <dbReference type="ARBA" id="ARBA00012816"/>
    </source>
</evidence>
<evidence type="ECO:0000256" key="3">
    <source>
        <dbReference type="ARBA" id="ARBA00022598"/>
    </source>
</evidence>
<sequence length="486" mass="56191">MLLLKRIIRNYGTTQQYALPITIKDLYKRIVNPPRTVQNVNGWIRSVRLMKKMAFLDIQDGSCLETLKIAIPIKQSDETIFLKRLKTGQSICIASAQWQETPQREQPFELKIEDPLQSISIRGNVTENYPLQKKNHSLLFLRSLPTLKHRTMYLGSLMRFRSFIEQRLMNVLQSDDFVKVSPPVLTSSDCEGAGELFEVKTASSKNYFGKPCYLTVSTQLHLEILAMSLSRCYTLTPCFRAERSDTNRHLSEFWMLELEMCFINDVRSLTTVLESILRRLIESCLERSSELIPEVTLQECLSREDVINRWKMLLNPEPWKLITYTEAINMLSEKHKIKPFEKYEPKWGEPLQTEHEKWLAEAHFQSPVFITDYPRDCKAFYMKTNTPSIPGKETVACFDLLFPEMGEIAGGSIREDNYNALAHEMHRRGMNSSGELDWYLLLRREGSVPHGGFGLGIERLISYLFGNHNIRDAIAFQRSATGTIDL</sequence>
<evidence type="ECO:0000256" key="7">
    <source>
        <dbReference type="ARBA" id="ARBA00023146"/>
    </source>
</evidence>
<gene>
    <name evidence="11" type="ORF">HG537_0H03320</name>
</gene>
<keyword evidence="6" id="KW-0648">Protein biosynthesis</keyword>
<dbReference type="NCBIfam" id="TIGR00457">
    <property type="entry name" value="asnS"/>
    <property type="match status" value="1"/>
</dbReference>
<name>A0A7H9HZK6_9SACH</name>
<evidence type="ECO:0000256" key="4">
    <source>
        <dbReference type="ARBA" id="ARBA00022741"/>
    </source>
</evidence>
<proteinExistence type="inferred from homology"/>
<dbReference type="EC" id="6.1.1.22" evidence="2"/>
<evidence type="ECO:0000259" key="10">
    <source>
        <dbReference type="PROSITE" id="PS50862"/>
    </source>
</evidence>
<dbReference type="Pfam" id="PF00152">
    <property type="entry name" value="tRNA-synt_2"/>
    <property type="match status" value="1"/>
</dbReference>
<dbReference type="InterPro" id="IPR004522">
    <property type="entry name" value="Asn-tRNA-ligase"/>
</dbReference>
<evidence type="ECO:0000256" key="8">
    <source>
        <dbReference type="ARBA" id="ARBA00029886"/>
    </source>
</evidence>
<dbReference type="GO" id="GO:0005739">
    <property type="term" value="C:mitochondrion"/>
    <property type="evidence" value="ECO:0007669"/>
    <property type="project" value="TreeGrafter"/>
</dbReference>
<dbReference type="CDD" id="cd04318">
    <property type="entry name" value="EcAsnRS_like_N"/>
    <property type="match status" value="1"/>
</dbReference>
<dbReference type="FunFam" id="3.30.930.10:FF:000016">
    <property type="entry name" value="Asparagine--tRNA ligase"/>
    <property type="match status" value="1"/>
</dbReference>